<dbReference type="EMBL" id="AP022360">
    <property type="protein sequence ID" value="BBU82227.1"/>
    <property type="molecule type" value="Genomic_DNA"/>
</dbReference>
<accession>A0A8S0FPF8</accession>
<dbReference type="Gene3D" id="3.30.70.860">
    <property type="match status" value="1"/>
</dbReference>
<feature type="coiled-coil region" evidence="2">
    <location>
        <begin position="30"/>
        <end position="57"/>
    </location>
</feature>
<dbReference type="InterPro" id="IPR005272">
    <property type="entry name" value="DUF406"/>
</dbReference>
<protein>
    <recommendedName>
        <fullName evidence="5">Protein YfcZ</fullName>
    </recommendedName>
</protein>
<dbReference type="PANTHER" id="PTHR38769:SF1">
    <property type="entry name" value="UPF0381 PROTEIN YFCZ-RELATED"/>
    <property type="match status" value="1"/>
</dbReference>
<dbReference type="Pfam" id="PF04175">
    <property type="entry name" value="DUF406"/>
    <property type="match status" value="1"/>
</dbReference>
<evidence type="ECO:0008006" key="5">
    <source>
        <dbReference type="Google" id="ProtNLM"/>
    </source>
</evidence>
<proteinExistence type="inferred from homology"/>
<reference evidence="3 4" key="1">
    <citation type="submission" date="2020-01" db="EMBL/GenBank/DDBJ databases">
        <title>Dynamics of blaIMP-6 dissemination in carbapenem resistant Enterobacteriacea isolated from regional surveillance in Osaka, Japan.</title>
        <authorList>
            <person name="Abe R."/>
            <person name="Akeda Y."/>
            <person name="Sugawara Y."/>
            <person name="Yamamoto N."/>
            <person name="Tomono K."/>
            <person name="Takeuchi D."/>
            <person name="Kawahara R."/>
            <person name="Hamada S."/>
        </authorList>
    </citation>
    <scope>NUCLEOTIDE SEQUENCE [LARGE SCALE GENOMIC DNA]</scope>
    <source>
        <strain evidence="3 4">E300</strain>
    </source>
</reference>
<sequence length="132" mass="14340">MSKCSADETPVCCCMDVGTIMDNSDCTASYSRVFANRAEAEQTLAALTEKARSVESEPCKITPTFTEESDGVRLDIDFTFACEAEMLIFQLVVCVNSSRVHTPLSAADRGVLFSPPLFSLCHSSHFPFSPLG</sequence>
<organism evidence="3 4">
    <name type="scientific">Escherichia coli</name>
    <dbReference type="NCBI Taxonomy" id="562"/>
    <lineage>
        <taxon>Bacteria</taxon>
        <taxon>Pseudomonadati</taxon>
        <taxon>Pseudomonadota</taxon>
        <taxon>Gammaproteobacteria</taxon>
        <taxon>Enterobacterales</taxon>
        <taxon>Enterobacteriaceae</taxon>
        <taxon>Escherichia</taxon>
    </lineage>
</organism>
<dbReference type="NCBIfam" id="TIGR00743">
    <property type="entry name" value="DUF406 family protein"/>
    <property type="match status" value="1"/>
</dbReference>
<evidence type="ECO:0000313" key="3">
    <source>
        <dbReference type="EMBL" id="BBU82227.1"/>
    </source>
</evidence>
<name>A0A8S0FPF8_ECOLX</name>
<dbReference type="AlphaFoldDB" id="A0A8S0FPF8"/>
<dbReference type="InterPro" id="IPR035571">
    <property type="entry name" value="UPF0234-like_C"/>
</dbReference>
<keyword evidence="2" id="KW-0175">Coiled coil</keyword>
<evidence type="ECO:0000256" key="2">
    <source>
        <dbReference type="SAM" id="Coils"/>
    </source>
</evidence>
<dbReference type="GO" id="GO:0005829">
    <property type="term" value="C:cytosol"/>
    <property type="evidence" value="ECO:0007669"/>
    <property type="project" value="TreeGrafter"/>
</dbReference>
<evidence type="ECO:0000256" key="1">
    <source>
        <dbReference type="ARBA" id="ARBA00006201"/>
    </source>
</evidence>
<evidence type="ECO:0000313" key="4">
    <source>
        <dbReference type="Proteomes" id="UP000467488"/>
    </source>
</evidence>
<comment type="similarity">
    <text evidence="1">Belongs to the UPF0381 family.</text>
</comment>
<dbReference type="PANTHER" id="PTHR38769">
    <property type="entry name" value="UPF0381 PROTEIN YFCZ-RELATED"/>
    <property type="match status" value="1"/>
</dbReference>
<dbReference type="Proteomes" id="UP000467488">
    <property type="component" value="Chromosome"/>
</dbReference>
<gene>
    <name evidence="3" type="ORF">EIMP300_36270</name>
</gene>